<feature type="repeat" description="TPR" evidence="3">
    <location>
        <begin position="492"/>
        <end position="525"/>
    </location>
</feature>
<protein>
    <submittedName>
        <fullName evidence="5">Uncharacterized protein</fullName>
    </submittedName>
</protein>
<dbReference type="InterPro" id="IPR019734">
    <property type="entry name" value="TPR_rpt"/>
</dbReference>
<dbReference type="Gene3D" id="1.25.40.10">
    <property type="entry name" value="Tetratricopeptide repeat domain"/>
    <property type="match status" value="3"/>
</dbReference>
<keyword evidence="4" id="KW-0472">Membrane</keyword>
<dbReference type="Proteomes" id="UP000229641">
    <property type="component" value="Unassembled WGS sequence"/>
</dbReference>
<feature type="transmembrane region" description="Helical" evidence="4">
    <location>
        <begin position="7"/>
        <end position="30"/>
    </location>
</feature>
<dbReference type="PANTHER" id="PTHR44227:SF3">
    <property type="entry name" value="PROTEIN O-MANNOSYL-TRANSFERASE TMTC4"/>
    <property type="match status" value="1"/>
</dbReference>
<keyword evidence="2 3" id="KW-0802">TPR repeat</keyword>
<feature type="transmembrane region" description="Helical" evidence="4">
    <location>
        <begin position="385"/>
        <end position="404"/>
    </location>
</feature>
<feature type="transmembrane region" description="Helical" evidence="4">
    <location>
        <begin position="87"/>
        <end position="108"/>
    </location>
</feature>
<reference evidence="5 6" key="1">
    <citation type="submission" date="2017-09" db="EMBL/GenBank/DDBJ databases">
        <title>Depth-based differentiation of microbial function through sediment-hosted aquifers and enrichment of novel symbionts in the deep terrestrial subsurface.</title>
        <authorList>
            <person name="Probst A.J."/>
            <person name="Ladd B."/>
            <person name="Jarett J.K."/>
            <person name="Geller-Mcgrath D.E."/>
            <person name="Sieber C.M."/>
            <person name="Emerson J.B."/>
            <person name="Anantharaman K."/>
            <person name="Thomas B.C."/>
            <person name="Malmstrom R."/>
            <person name="Stieglmeier M."/>
            <person name="Klingl A."/>
            <person name="Woyke T."/>
            <person name="Ryan C.M."/>
            <person name="Banfield J.F."/>
        </authorList>
    </citation>
    <scope>NUCLEOTIDE SEQUENCE [LARGE SCALE GENOMIC DNA]</scope>
    <source>
        <strain evidence="5">CG11_big_fil_rev_8_21_14_0_20_42_13</strain>
    </source>
</reference>
<feature type="repeat" description="TPR" evidence="3">
    <location>
        <begin position="560"/>
        <end position="593"/>
    </location>
</feature>
<evidence type="ECO:0000313" key="6">
    <source>
        <dbReference type="Proteomes" id="UP000229641"/>
    </source>
</evidence>
<evidence type="ECO:0000313" key="5">
    <source>
        <dbReference type="EMBL" id="PIQ88296.1"/>
    </source>
</evidence>
<dbReference type="Pfam" id="PF13181">
    <property type="entry name" value="TPR_8"/>
    <property type="match status" value="3"/>
</dbReference>
<dbReference type="InterPro" id="IPR011990">
    <property type="entry name" value="TPR-like_helical_dom_sf"/>
</dbReference>
<feature type="non-terminal residue" evidence="5">
    <location>
        <position position="666"/>
    </location>
</feature>
<organism evidence="5 6">
    <name type="scientific">Candidatus Ghiorseimicrobium undicola</name>
    <dbReference type="NCBI Taxonomy" id="1974746"/>
    <lineage>
        <taxon>Bacteria</taxon>
        <taxon>Pseudomonadati</taxon>
        <taxon>Candidatus Omnitrophota</taxon>
        <taxon>Candidatus Ghiorseimicrobium</taxon>
    </lineage>
</organism>
<evidence type="ECO:0000256" key="2">
    <source>
        <dbReference type="ARBA" id="ARBA00022803"/>
    </source>
</evidence>
<feature type="transmembrane region" description="Helical" evidence="4">
    <location>
        <begin position="299"/>
        <end position="319"/>
    </location>
</feature>
<dbReference type="AlphaFoldDB" id="A0A2H0LVA8"/>
<feature type="transmembrane region" description="Helical" evidence="4">
    <location>
        <begin position="229"/>
        <end position="246"/>
    </location>
</feature>
<dbReference type="SMART" id="SM00028">
    <property type="entry name" value="TPR"/>
    <property type="match status" value="6"/>
</dbReference>
<feature type="repeat" description="TPR" evidence="3">
    <location>
        <begin position="526"/>
        <end position="559"/>
    </location>
</feature>
<feature type="transmembrane region" description="Helical" evidence="4">
    <location>
        <begin position="185"/>
        <end position="217"/>
    </location>
</feature>
<feature type="transmembrane region" description="Helical" evidence="4">
    <location>
        <begin position="331"/>
        <end position="352"/>
    </location>
</feature>
<name>A0A2H0LVA8_9BACT</name>
<dbReference type="Pfam" id="PF13414">
    <property type="entry name" value="TPR_11"/>
    <property type="match status" value="1"/>
</dbReference>
<evidence type="ECO:0000256" key="1">
    <source>
        <dbReference type="ARBA" id="ARBA00022737"/>
    </source>
</evidence>
<feature type="transmembrane region" description="Helical" evidence="4">
    <location>
        <begin position="267"/>
        <end position="287"/>
    </location>
</feature>
<feature type="transmembrane region" description="Helical" evidence="4">
    <location>
        <begin position="358"/>
        <end position="378"/>
    </location>
</feature>
<feature type="repeat" description="TPR" evidence="3">
    <location>
        <begin position="628"/>
        <end position="661"/>
    </location>
</feature>
<keyword evidence="4" id="KW-1133">Transmembrane helix</keyword>
<dbReference type="EMBL" id="PCWA01000111">
    <property type="protein sequence ID" value="PIQ88296.1"/>
    <property type="molecule type" value="Genomic_DNA"/>
</dbReference>
<dbReference type="InterPro" id="IPR052346">
    <property type="entry name" value="O-mannosyl-transferase_TMTC"/>
</dbReference>
<accession>A0A2H0LVA8</accession>
<keyword evidence="1" id="KW-0677">Repeat</keyword>
<feature type="transmembrane region" description="Helical" evidence="4">
    <location>
        <begin position="129"/>
        <end position="149"/>
    </location>
</feature>
<evidence type="ECO:0000256" key="3">
    <source>
        <dbReference type="PROSITE-ProRule" id="PRU00339"/>
    </source>
</evidence>
<evidence type="ECO:0000256" key="4">
    <source>
        <dbReference type="SAM" id="Phobius"/>
    </source>
</evidence>
<dbReference type="SUPFAM" id="SSF48452">
    <property type="entry name" value="TPR-like"/>
    <property type="match status" value="1"/>
</dbReference>
<dbReference type="PROSITE" id="PS51257">
    <property type="entry name" value="PROKAR_LIPOPROTEIN"/>
    <property type="match status" value="1"/>
</dbReference>
<dbReference type="PROSITE" id="PS50005">
    <property type="entry name" value="TPR"/>
    <property type="match status" value="4"/>
</dbReference>
<sequence length="666" mass="76171">MNRQRIFAVLLIVILGFACYFNALSVPFIWDDVGLVSGNYLIKDFRYTGKIFTADLYNGKSEGQNFYRPVQSLSYMLDYHFWKLNPLGYHITNIILHIATAILIYLLVSFLTPAVKISQAPPTPRGSRALLSSIPLLTALLFVVHPVHVEAVTYISGRADILAALFMLSALLFFIKWLKGNKSAICYLLSVICFIIALFSKEFALILPVLLLLYVFACRFNYVKEYARRIYVYIPFLLAGAFYLSLRLLIVANKTVFPPKADIYKNILFFPKAAFLYLKTIILPLNLHMSRAVRLPESILSLDFIFPALGLALMSFLIFKMARTQKAKLVSFALVWFLINLVPYSGLFQINAYFAEHFAYLASVGIFLIIAIGFKRLISLNKGFLVLPAILLIFYGVISIRYNYAWRDPERFYKRIISLSPMSYHAYNNLAAIAEQKGDYREAEKLYLKSLSANDAFSNTYFNLIRVIYLSGREEPALIQMEDLIKKHPDNFWAWANLGSMYANRKEYPQAIDAYRKSLEINPGISTHHYFLALTLKEAGNNDAAIDELKRAIELDASDFHYHYALALIYKNKGIYSLALDEYKKALSLEPRNAAINLNLGIVYDLMGDYSYAEKYLLKAKGLDNNSANARYNLGVFYWSKGRYDEAKEELETSLKIDPEFQQAKT</sequence>
<dbReference type="Pfam" id="PF00515">
    <property type="entry name" value="TPR_1"/>
    <property type="match status" value="1"/>
</dbReference>
<keyword evidence="4" id="KW-0812">Transmembrane</keyword>
<gene>
    <name evidence="5" type="ORF">COV72_09285</name>
</gene>
<dbReference type="PROSITE" id="PS50293">
    <property type="entry name" value="TPR_REGION"/>
    <property type="match status" value="2"/>
</dbReference>
<dbReference type="PANTHER" id="PTHR44227">
    <property type="match status" value="1"/>
</dbReference>
<proteinExistence type="predicted"/>
<feature type="transmembrane region" description="Helical" evidence="4">
    <location>
        <begin position="161"/>
        <end position="178"/>
    </location>
</feature>
<comment type="caution">
    <text evidence="5">The sequence shown here is derived from an EMBL/GenBank/DDBJ whole genome shotgun (WGS) entry which is preliminary data.</text>
</comment>